<evidence type="ECO:0000256" key="2">
    <source>
        <dbReference type="ARBA" id="ARBA00022487"/>
    </source>
</evidence>
<keyword evidence="4 8" id="KW-0732">Signal</keyword>
<feature type="chain" id="PRO_5021510211" description="Carboxylic ester hydrolase" evidence="8">
    <location>
        <begin position="19"/>
        <end position="530"/>
    </location>
</feature>
<keyword evidence="2" id="KW-0719">Serine esterase</keyword>
<dbReference type="EC" id="3.1.1.-" evidence="8"/>
<dbReference type="EMBL" id="PQXJ01000050">
    <property type="protein sequence ID" value="TGO66967.1"/>
    <property type="molecule type" value="Genomic_DNA"/>
</dbReference>
<keyword evidence="5 8" id="KW-0378">Hydrolase</keyword>
<dbReference type="GO" id="GO:0046872">
    <property type="term" value="F:metal ion binding"/>
    <property type="evidence" value="ECO:0007669"/>
    <property type="project" value="UniProtKB-KW"/>
</dbReference>
<dbReference type="AlphaFoldDB" id="A0A4Z1JDE2"/>
<evidence type="ECO:0000256" key="6">
    <source>
        <dbReference type="ARBA" id="ARBA00022837"/>
    </source>
</evidence>
<feature type="signal peptide" evidence="8">
    <location>
        <begin position="1"/>
        <end position="18"/>
    </location>
</feature>
<keyword evidence="3" id="KW-0479">Metal-binding</keyword>
<dbReference type="PANTHER" id="PTHR33938:SF7">
    <property type="entry name" value="CARBOXYLIC ESTER HYDROLASE"/>
    <property type="match status" value="1"/>
</dbReference>
<evidence type="ECO:0000256" key="4">
    <source>
        <dbReference type="ARBA" id="ARBA00022729"/>
    </source>
</evidence>
<evidence type="ECO:0000313" key="9">
    <source>
        <dbReference type="EMBL" id="TGO66967.1"/>
    </source>
</evidence>
<organism evidence="9 10">
    <name type="scientific">Botryotinia narcissicola</name>
    <dbReference type="NCBI Taxonomy" id="278944"/>
    <lineage>
        <taxon>Eukaryota</taxon>
        <taxon>Fungi</taxon>
        <taxon>Dikarya</taxon>
        <taxon>Ascomycota</taxon>
        <taxon>Pezizomycotina</taxon>
        <taxon>Leotiomycetes</taxon>
        <taxon>Helotiales</taxon>
        <taxon>Sclerotiniaceae</taxon>
        <taxon>Botryotinia</taxon>
    </lineage>
</organism>
<dbReference type="PANTHER" id="PTHR33938">
    <property type="entry name" value="FERULOYL ESTERASE B-RELATED"/>
    <property type="match status" value="1"/>
</dbReference>
<dbReference type="Proteomes" id="UP000297452">
    <property type="component" value="Unassembled WGS sequence"/>
</dbReference>
<proteinExistence type="inferred from homology"/>
<accession>A0A4Z1JDE2</accession>
<sequence length="530" mass="57048">MRQSSRTAIAALAVTVNAASLSDVCTLSNVQAAIPANGILLGIDLIPSAVTAGAVYNASAGMGSTTTYTYCNVTVTYTHTGKGDKVVIKYAFPSPSDFENRFYVAGGGGYSLSSDATGGLAYGAVGGATDAGYDAFDYSYDEVVLYGNGSINWDATYMFGYQALGEMTQVGKTLTKGFYGLSDDTKVYTYYEGCSDGGREGMSQVQRWGEEYDGVIAGAPAFRFAQQQLNFNLSSIIGESYYCAANTSSSLGFGFSKRAQGSTTSTTPAQNGTVTAEGVAVAQAIYDGLHNSDNERAYLSWQIASNLGDAATTYNNNTGSWELSIPSTGGAYVTKYVQLLDLDNLSDLDNVTYDTLVEWMNIGMVRYMDSLQTTLPDLYTFQSSGGKLLHYHGESDPSIPSASSVHYWQSVRSAMYSNATAEEGLEALQNWYQFYLVPGAAHCGTNSLQPGPYPEDNMEIMIDWVENGVKPTALNATVSSGTYAGETQMLCQWPTRPLWQSNSTTFDCVNDEASIDSWTYTYDAFKIPVY</sequence>
<evidence type="ECO:0000256" key="7">
    <source>
        <dbReference type="ARBA" id="ARBA00023157"/>
    </source>
</evidence>
<keyword evidence="6" id="KW-0106">Calcium</keyword>
<name>A0A4Z1JDE2_9HELO</name>
<evidence type="ECO:0000256" key="1">
    <source>
        <dbReference type="ARBA" id="ARBA00006249"/>
    </source>
</evidence>
<dbReference type="Pfam" id="PF07519">
    <property type="entry name" value="Tannase"/>
    <property type="match status" value="2"/>
</dbReference>
<protein>
    <recommendedName>
        <fullName evidence="8">Carboxylic ester hydrolase</fullName>
        <ecNumber evidence="8">3.1.1.-</ecNumber>
    </recommendedName>
</protein>
<keyword evidence="7" id="KW-1015">Disulfide bond</keyword>
<evidence type="ECO:0000256" key="3">
    <source>
        <dbReference type="ARBA" id="ARBA00022723"/>
    </source>
</evidence>
<evidence type="ECO:0000256" key="8">
    <source>
        <dbReference type="RuleBase" id="RU361238"/>
    </source>
</evidence>
<dbReference type="SUPFAM" id="SSF53474">
    <property type="entry name" value="alpha/beta-Hydrolases"/>
    <property type="match status" value="1"/>
</dbReference>
<comment type="similarity">
    <text evidence="1 8">Belongs to the tannase family.</text>
</comment>
<reference evidence="9 10" key="1">
    <citation type="submission" date="2017-12" db="EMBL/GenBank/DDBJ databases">
        <title>Comparative genomics of Botrytis spp.</title>
        <authorList>
            <person name="Valero-Jimenez C.A."/>
            <person name="Tapia P."/>
            <person name="Veloso J."/>
            <person name="Silva-Moreno E."/>
            <person name="Staats M."/>
            <person name="Valdes J.H."/>
            <person name="Van Kan J.A.L."/>
        </authorList>
    </citation>
    <scope>NUCLEOTIDE SEQUENCE [LARGE SCALE GENOMIC DNA]</scope>
    <source>
        <strain evidence="9 10">MUCL2120</strain>
    </source>
</reference>
<dbReference type="GO" id="GO:0030600">
    <property type="term" value="F:feruloyl esterase activity"/>
    <property type="evidence" value="ECO:0007669"/>
    <property type="project" value="UniProtKB-ARBA"/>
</dbReference>
<keyword evidence="10" id="KW-1185">Reference proteome</keyword>
<gene>
    <name evidence="9" type="ORF">BOTNAR_0050g00010</name>
</gene>
<evidence type="ECO:0000313" key="10">
    <source>
        <dbReference type="Proteomes" id="UP000297452"/>
    </source>
</evidence>
<dbReference type="InterPro" id="IPR011118">
    <property type="entry name" value="Tannase/feruloyl_esterase"/>
</dbReference>
<evidence type="ECO:0000256" key="5">
    <source>
        <dbReference type="ARBA" id="ARBA00022801"/>
    </source>
</evidence>
<dbReference type="OrthoDB" id="3039123at2759"/>
<dbReference type="InterPro" id="IPR029058">
    <property type="entry name" value="AB_hydrolase_fold"/>
</dbReference>
<comment type="caution">
    <text evidence="9">The sequence shown here is derived from an EMBL/GenBank/DDBJ whole genome shotgun (WGS) entry which is preliminary data.</text>
</comment>